<keyword evidence="3 8" id="KW-0812">Transmembrane</keyword>
<name>A0A6I3J9Q1_9ACTN</name>
<accession>A0A6I3J9Q1</accession>
<feature type="transmembrane region" description="Helical" evidence="8">
    <location>
        <begin position="242"/>
        <end position="264"/>
    </location>
</feature>
<evidence type="ECO:0000256" key="3">
    <source>
        <dbReference type="ARBA" id="ARBA00022692"/>
    </source>
</evidence>
<evidence type="ECO:0000256" key="8">
    <source>
        <dbReference type="SAM" id="Phobius"/>
    </source>
</evidence>
<dbReference type="AlphaFoldDB" id="A0A6I3J9Q1"/>
<dbReference type="InterPro" id="IPR023271">
    <property type="entry name" value="Aquaporin-like"/>
</dbReference>
<keyword evidence="2" id="KW-0813">Transport</keyword>
<dbReference type="Proteomes" id="UP000433406">
    <property type="component" value="Unassembled WGS sequence"/>
</dbReference>
<dbReference type="InterPro" id="IPR024002">
    <property type="entry name" value="For/NO2_transpt_CS"/>
</dbReference>
<dbReference type="EMBL" id="WLCI01000006">
    <property type="protein sequence ID" value="MTB94760.1"/>
    <property type="molecule type" value="Genomic_DNA"/>
</dbReference>
<feature type="region of interest" description="Disordered" evidence="7">
    <location>
        <begin position="272"/>
        <end position="298"/>
    </location>
</feature>
<proteinExistence type="inferred from homology"/>
<evidence type="ECO:0000256" key="7">
    <source>
        <dbReference type="SAM" id="MobiDB-lite"/>
    </source>
</evidence>
<feature type="transmembrane region" description="Helical" evidence="8">
    <location>
        <begin position="197"/>
        <end position="222"/>
    </location>
</feature>
<comment type="caution">
    <text evidence="9">The sequence shown here is derived from an EMBL/GenBank/DDBJ whole genome shotgun (WGS) entry which is preliminary data.</text>
</comment>
<dbReference type="PANTHER" id="PTHR30520">
    <property type="entry name" value="FORMATE TRANSPORTER-RELATED"/>
    <property type="match status" value="1"/>
</dbReference>
<evidence type="ECO:0000256" key="2">
    <source>
        <dbReference type="ARBA" id="ARBA00022448"/>
    </source>
</evidence>
<dbReference type="FunFam" id="1.20.1080.10:FF:000011">
    <property type="entry name" value="Formate family transporter"/>
    <property type="match status" value="1"/>
</dbReference>
<feature type="transmembrane region" description="Helical" evidence="8">
    <location>
        <begin position="110"/>
        <end position="130"/>
    </location>
</feature>
<dbReference type="GO" id="GO:0005886">
    <property type="term" value="C:plasma membrane"/>
    <property type="evidence" value="ECO:0007669"/>
    <property type="project" value="TreeGrafter"/>
</dbReference>
<sequence length="298" mass="30895">MSARDPQETATVAAAAGVKKVRRSWDRVLVSSFLAGAYIAFGGMVAISVSSGLDPATWGTLPTLFTGAAFTLGLILVVIAGSDLATGNMMLVPLGALEGRLSLGDVARNLTLVLVGNLLGALFVAFFLAVQSGVIGSSSADPGSAAAMTFDRLAGIAHGKASDHSVWETFLRAVGCNWLVCLAVWMSMAASSVGSKILAIFFPIMAFVAMGFDHVVANMFFLPAAMFAGVPDLGWGDVLLNWLIAGVGNLVGAVVFVSTSYWYLFLRDDDPGERDAPQASSQDGAQDGAQATAAPKRP</sequence>
<dbReference type="PANTHER" id="PTHR30520:SF6">
    <property type="entry name" value="FORMATE_NITRATE FAMILY TRANSPORTER (EUROFUNG)"/>
    <property type="match status" value="1"/>
</dbReference>
<dbReference type="RefSeq" id="WP_154614495.1">
    <property type="nucleotide sequence ID" value="NZ_CP053660.1"/>
</dbReference>
<dbReference type="PROSITE" id="PS01006">
    <property type="entry name" value="FORMATE_NITRITE_TP_2"/>
    <property type="match status" value="1"/>
</dbReference>
<feature type="transmembrane region" description="Helical" evidence="8">
    <location>
        <begin position="170"/>
        <end position="190"/>
    </location>
</feature>
<reference evidence="9 10" key="1">
    <citation type="submission" date="2019-10" db="EMBL/GenBank/DDBJ databases">
        <title>Nocardioides novel species isolated from the excrement of Marmot.</title>
        <authorList>
            <person name="Zhang G."/>
        </authorList>
    </citation>
    <scope>NUCLEOTIDE SEQUENCE [LARGE SCALE GENOMIC DNA]</scope>
    <source>
        <strain evidence="10">zg-579</strain>
    </source>
</reference>
<dbReference type="InterPro" id="IPR000292">
    <property type="entry name" value="For/NO2_transpt"/>
</dbReference>
<evidence type="ECO:0000256" key="4">
    <source>
        <dbReference type="ARBA" id="ARBA00022989"/>
    </source>
</evidence>
<evidence type="ECO:0000256" key="6">
    <source>
        <dbReference type="ARBA" id="ARBA00049660"/>
    </source>
</evidence>
<feature type="transmembrane region" description="Helical" evidence="8">
    <location>
        <begin position="28"/>
        <end position="49"/>
    </location>
</feature>
<gene>
    <name evidence="9" type="ORF">GGQ22_06660</name>
</gene>
<protein>
    <submittedName>
        <fullName evidence="9">Formate/nitrite transporter family protein</fullName>
    </submittedName>
</protein>
<comment type="similarity">
    <text evidence="6">Belongs to the FNT transporter (TC 1.A.16) family.</text>
</comment>
<dbReference type="Gene3D" id="1.20.1080.10">
    <property type="entry name" value="Glycerol uptake facilitator protein"/>
    <property type="match status" value="1"/>
</dbReference>
<evidence type="ECO:0000256" key="1">
    <source>
        <dbReference type="ARBA" id="ARBA00004141"/>
    </source>
</evidence>
<dbReference type="GO" id="GO:0015499">
    <property type="term" value="F:formate transmembrane transporter activity"/>
    <property type="evidence" value="ECO:0007669"/>
    <property type="project" value="TreeGrafter"/>
</dbReference>
<evidence type="ECO:0000313" key="10">
    <source>
        <dbReference type="Proteomes" id="UP000433406"/>
    </source>
</evidence>
<feature type="transmembrane region" description="Helical" evidence="8">
    <location>
        <begin position="61"/>
        <end position="81"/>
    </location>
</feature>
<evidence type="ECO:0000313" key="9">
    <source>
        <dbReference type="EMBL" id="MTB94760.1"/>
    </source>
</evidence>
<keyword evidence="4 8" id="KW-1133">Transmembrane helix</keyword>
<dbReference type="Pfam" id="PF01226">
    <property type="entry name" value="Form_Nir_trans"/>
    <property type="match status" value="1"/>
</dbReference>
<keyword evidence="10" id="KW-1185">Reference proteome</keyword>
<organism evidence="9 10">
    <name type="scientific">Nocardioides marmotae</name>
    <dbReference type="NCBI Taxonomy" id="2663857"/>
    <lineage>
        <taxon>Bacteria</taxon>
        <taxon>Bacillati</taxon>
        <taxon>Actinomycetota</taxon>
        <taxon>Actinomycetes</taxon>
        <taxon>Propionibacteriales</taxon>
        <taxon>Nocardioidaceae</taxon>
        <taxon>Nocardioides</taxon>
    </lineage>
</organism>
<evidence type="ECO:0000256" key="5">
    <source>
        <dbReference type="ARBA" id="ARBA00023136"/>
    </source>
</evidence>
<comment type="subcellular location">
    <subcellularLocation>
        <location evidence="1">Membrane</location>
        <topology evidence="1">Multi-pass membrane protein</topology>
    </subcellularLocation>
</comment>
<keyword evidence="5 8" id="KW-0472">Membrane</keyword>
<feature type="compositionally biased region" description="Low complexity" evidence="7">
    <location>
        <begin position="278"/>
        <end position="298"/>
    </location>
</feature>